<proteinExistence type="predicted"/>
<reference evidence="1" key="1">
    <citation type="journal article" date="2017" name="Proc. Natl. Acad. Sci. U.S.A.">
        <title>Comparative genomics uncovers the prolific and distinctive metabolic potential of the cyanobacterial genus Moorea.</title>
        <authorList>
            <person name="Leao T."/>
            <person name="Castelao G."/>
            <person name="Korobeynikov A."/>
            <person name="Monroe E.A."/>
            <person name="Podell S."/>
            <person name="Glukhov E."/>
            <person name="Allen E.E."/>
            <person name="Gerwick W.H."/>
            <person name="Gerwick L."/>
        </authorList>
    </citation>
    <scope>NUCLEOTIDE SEQUENCE</scope>
    <source>
        <strain evidence="1">JHB</strain>
    </source>
</reference>
<name>A0A9Q9SSG4_MOOP1</name>
<reference evidence="1" key="2">
    <citation type="submission" date="2022-10" db="EMBL/GenBank/DDBJ databases">
        <authorList>
            <person name="Ngo T.-E."/>
        </authorList>
    </citation>
    <scope>NUCLEOTIDE SEQUENCE</scope>
    <source>
        <strain evidence="1">JHB</strain>
    </source>
</reference>
<dbReference type="Proteomes" id="UP000176944">
    <property type="component" value="Chromosome"/>
</dbReference>
<gene>
    <name evidence="1" type="ORF">BJP36_41220</name>
</gene>
<dbReference type="AlphaFoldDB" id="A0A9Q9SSG4"/>
<evidence type="ECO:0000313" key="1">
    <source>
        <dbReference type="EMBL" id="WAN68788.1"/>
    </source>
</evidence>
<protein>
    <submittedName>
        <fullName evidence="1">Uncharacterized protein</fullName>
    </submittedName>
</protein>
<sequence length="55" mass="5862">MGRWGDGEMGSVGRFLFRVIIPTSYYSLQPTRQLSAVSCQPSALAVGHATGMADS</sequence>
<organism evidence="1">
    <name type="scientific">Moorena producens (strain JHB)</name>
    <dbReference type="NCBI Taxonomy" id="1454205"/>
    <lineage>
        <taxon>Bacteria</taxon>
        <taxon>Bacillati</taxon>
        <taxon>Cyanobacteriota</taxon>
        <taxon>Cyanophyceae</taxon>
        <taxon>Coleofasciculales</taxon>
        <taxon>Coleofasciculaceae</taxon>
        <taxon>Moorena</taxon>
    </lineage>
</organism>
<dbReference type="EMBL" id="CP017708">
    <property type="protein sequence ID" value="WAN68788.1"/>
    <property type="molecule type" value="Genomic_DNA"/>
</dbReference>
<accession>A0A9Q9SSG4</accession>